<name>A0A9X0HHC3_SOLP1</name>
<dbReference type="AlphaFoldDB" id="A0A9X0HHC3"/>
<dbReference type="OrthoDB" id="571052at2"/>
<feature type="chain" id="PRO_5040964308" description="CHRD domain-containing protein" evidence="1">
    <location>
        <begin position="21"/>
        <end position="144"/>
    </location>
</feature>
<proteinExistence type="predicted"/>
<dbReference type="PROSITE" id="PS51257">
    <property type="entry name" value="PROKAR_LIPOPROTEIN"/>
    <property type="match status" value="1"/>
</dbReference>
<evidence type="ECO:0000259" key="2">
    <source>
        <dbReference type="PROSITE" id="PS50933"/>
    </source>
</evidence>
<feature type="domain" description="CHRD" evidence="2">
    <location>
        <begin position="29"/>
        <end position="144"/>
    </location>
</feature>
<dbReference type="InterPro" id="IPR010895">
    <property type="entry name" value="CHRD"/>
</dbReference>
<dbReference type="Proteomes" id="UP000054223">
    <property type="component" value="Unassembled WGS sequence"/>
</dbReference>
<sequence>MKRFSTMLLLAGLIATTACNNDDKDNTPTVMQASATLNGSQEVPANSSAATGTMTGTYDKGTRTLTYTVTYQGFTPAAGHIHQAAPGQNGGVIVPFSSVASSPIKGSATLTEADAASLMAGNTYVNLHSSTYPNGEIRGNITLK</sequence>
<dbReference type="EMBL" id="LNAL01000008">
    <property type="protein sequence ID" value="KUG05898.1"/>
    <property type="molecule type" value="Genomic_DNA"/>
</dbReference>
<comment type="caution">
    <text evidence="3">The sequence shown here is derived from an EMBL/GenBank/DDBJ whole genome shotgun (WGS) entry which is preliminary data.</text>
</comment>
<evidence type="ECO:0000313" key="4">
    <source>
        <dbReference type="Proteomes" id="UP000054223"/>
    </source>
</evidence>
<organism evidence="3 4">
    <name type="scientific">Solirubrum puertoriconensis</name>
    <dbReference type="NCBI Taxonomy" id="1751427"/>
    <lineage>
        <taxon>Bacteria</taxon>
        <taxon>Pseudomonadati</taxon>
        <taxon>Bacteroidota</taxon>
        <taxon>Cytophagia</taxon>
        <taxon>Cytophagales</taxon>
    </lineage>
</organism>
<protein>
    <recommendedName>
        <fullName evidence="2">CHRD domain-containing protein</fullName>
    </recommendedName>
</protein>
<feature type="signal peptide" evidence="1">
    <location>
        <begin position="1"/>
        <end position="20"/>
    </location>
</feature>
<dbReference type="RefSeq" id="WP_059071592.1">
    <property type="nucleotide sequence ID" value="NZ_LNAL01000008.1"/>
</dbReference>
<dbReference type="PROSITE" id="PS50933">
    <property type="entry name" value="CHRD"/>
    <property type="match status" value="1"/>
</dbReference>
<keyword evidence="1" id="KW-0732">Signal</keyword>
<gene>
    <name evidence="3" type="ORF">ASU33_00470</name>
</gene>
<evidence type="ECO:0000256" key="1">
    <source>
        <dbReference type="SAM" id="SignalP"/>
    </source>
</evidence>
<dbReference type="SMART" id="SM00754">
    <property type="entry name" value="CHRD"/>
    <property type="match status" value="1"/>
</dbReference>
<evidence type="ECO:0000313" key="3">
    <source>
        <dbReference type="EMBL" id="KUG05898.1"/>
    </source>
</evidence>
<keyword evidence="4" id="KW-1185">Reference proteome</keyword>
<dbReference type="Pfam" id="PF07452">
    <property type="entry name" value="CHRD"/>
    <property type="match status" value="1"/>
</dbReference>
<reference evidence="3 4" key="1">
    <citation type="submission" date="2015-11" db="EMBL/GenBank/DDBJ databases">
        <title>Solirubrum puertoriconensis gen. nov. an environmental bacteria isolated in Puerto Rico.</title>
        <authorList>
            <person name="Cuebas-Irizarry M.F."/>
            <person name="Montalvo-Rodriguez R."/>
        </authorList>
    </citation>
    <scope>NUCLEOTIDE SEQUENCE [LARGE SCALE GENOMIC DNA]</scope>
    <source>
        <strain evidence="3 4">MC1A</strain>
    </source>
</reference>
<accession>A0A9X0HHC3</accession>